<keyword evidence="3" id="KW-0472">Membrane</keyword>
<evidence type="ECO:0000313" key="4">
    <source>
        <dbReference type="EnsemblPlants" id="Kaladp0071s0301.1.v1.1"/>
    </source>
</evidence>
<dbReference type="EnsemblPlants" id="Kaladp0071s0301.1.v1.1">
    <property type="protein sequence ID" value="Kaladp0071s0301.1.v1.1"/>
    <property type="gene ID" value="Kaladp0071s0301.v1.1"/>
</dbReference>
<evidence type="ECO:0000313" key="5">
    <source>
        <dbReference type="Proteomes" id="UP000594263"/>
    </source>
</evidence>
<dbReference type="PANTHER" id="PTHR31614">
    <property type="entry name" value="PROTEIN DOWNSTREAM OF FLC-RELATED"/>
    <property type="match status" value="1"/>
</dbReference>
<accession>A0A7N0UK55</accession>
<dbReference type="Proteomes" id="UP000594263">
    <property type="component" value="Unplaced"/>
</dbReference>
<evidence type="ECO:0000256" key="3">
    <source>
        <dbReference type="SAM" id="Phobius"/>
    </source>
</evidence>
<evidence type="ECO:0000256" key="2">
    <source>
        <dbReference type="ARBA" id="ARBA00023157"/>
    </source>
</evidence>
<keyword evidence="2" id="KW-1015">Disulfide bond</keyword>
<organism evidence="4 5">
    <name type="scientific">Kalanchoe fedtschenkoi</name>
    <name type="common">Lavender scallops</name>
    <name type="synonym">South American air plant</name>
    <dbReference type="NCBI Taxonomy" id="63787"/>
    <lineage>
        <taxon>Eukaryota</taxon>
        <taxon>Viridiplantae</taxon>
        <taxon>Streptophyta</taxon>
        <taxon>Embryophyta</taxon>
        <taxon>Tracheophyta</taxon>
        <taxon>Spermatophyta</taxon>
        <taxon>Magnoliopsida</taxon>
        <taxon>eudicotyledons</taxon>
        <taxon>Gunneridae</taxon>
        <taxon>Pentapetalae</taxon>
        <taxon>Saxifragales</taxon>
        <taxon>Crassulaceae</taxon>
        <taxon>Kalanchoe</taxon>
    </lineage>
</organism>
<evidence type="ECO:0000256" key="1">
    <source>
        <dbReference type="ARBA" id="ARBA00010049"/>
    </source>
</evidence>
<protein>
    <submittedName>
        <fullName evidence="4">Uncharacterized protein</fullName>
    </submittedName>
</protein>
<keyword evidence="3" id="KW-1133">Transmembrane helix</keyword>
<comment type="similarity">
    <text evidence="1">Belongs to the Ole e I family.</text>
</comment>
<sequence>MYQCIRHTRHSDRRSVLICASQPIIIIIIIVSIRSLSSPMSKPLLFVALCVLPLIVSATRPLSDPLVVQGRVYCDTCRAGFLTAVSTYIAGARVRVECKSRDSFLLTYSKDALTDHTGTYKIPVNEEHENQICDVVLVHSPQSGCALIVPGADRARAILSTHNGIASNTRNVNSLAFVTEAPVAGCAQILQAFDESD</sequence>
<keyword evidence="5" id="KW-1185">Reference proteome</keyword>
<dbReference type="Gramene" id="Kaladp0071s0301.1.v1.1">
    <property type="protein sequence ID" value="Kaladp0071s0301.1.v1.1"/>
    <property type="gene ID" value="Kaladp0071s0301.v1.1"/>
</dbReference>
<dbReference type="PANTHER" id="PTHR31614:SF5">
    <property type="entry name" value="ALLERGEN-LIKE PROTEIN BRSN20"/>
    <property type="match status" value="1"/>
</dbReference>
<reference evidence="4" key="1">
    <citation type="submission" date="2021-01" db="UniProtKB">
        <authorList>
            <consortium name="EnsemblPlants"/>
        </authorList>
    </citation>
    <scope>IDENTIFICATION</scope>
</reference>
<feature type="transmembrane region" description="Helical" evidence="3">
    <location>
        <begin position="16"/>
        <end position="37"/>
    </location>
</feature>
<name>A0A7N0UK55_KALFE</name>
<keyword evidence="3" id="KW-0812">Transmembrane</keyword>
<dbReference type="GO" id="GO:0005615">
    <property type="term" value="C:extracellular space"/>
    <property type="evidence" value="ECO:0007669"/>
    <property type="project" value="InterPro"/>
</dbReference>
<dbReference type="AlphaFoldDB" id="A0A7N0UK55"/>
<dbReference type="InterPro" id="IPR006041">
    <property type="entry name" value="Pollen_Ole_e1_allergen"/>
</dbReference>
<dbReference type="PROSITE" id="PS00925">
    <property type="entry name" value="OLEEI"/>
    <property type="match status" value="1"/>
</dbReference>
<dbReference type="InterPro" id="IPR006040">
    <property type="entry name" value="Allergen_Ole_e_I_CS"/>
</dbReference>
<dbReference type="Pfam" id="PF01190">
    <property type="entry name" value="Pollen_Ole_e_1"/>
    <property type="match status" value="1"/>
</dbReference>
<proteinExistence type="inferred from homology"/>
<dbReference type="OMA" id="ITEASHY"/>